<evidence type="ECO:0000313" key="3">
    <source>
        <dbReference type="Proteomes" id="UP001595799"/>
    </source>
</evidence>
<organism evidence="2 3">
    <name type="scientific">Fodinicurvata halophila</name>
    <dbReference type="NCBI Taxonomy" id="1419723"/>
    <lineage>
        <taxon>Bacteria</taxon>
        <taxon>Pseudomonadati</taxon>
        <taxon>Pseudomonadota</taxon>
        <taxon>Alphaproteobacteria</taxon>
        <taxon>Rhodospirillales</taxon>
        <taxon>Rhodovibrionaceae</taxon>
        <taxon>Fodinicurvata</taxon>
    </lineage>
</organism>
<dbReference type="SUPFAM" id="SSF51197">
    <property type="entry name" value="Clavaminate synthase-like"/>
    <property type="match status" value="1"/>
</dbReference>
<dbReference type="Pfam" id="PF05721">
    <property type="entry name" value="PhyH"/>
    <property type="match status" value="1"/>
</dbReference>
<dbReference type="GO" id="GO:0051213">
    <property type="term" value="F:dioxygenase activity"/>
    <property type="evidence" value="ECO:0007669"/>
    <property type="project" value="UniProtKB-KW"/>
</dbReference>
<comment type="caution">
    <text evidence="2">The sequence shown here is derived from an EMBL/GenBank/DDBJ whole genome shotgun (WGS) entry which is preliminary data.</text>
</comment>
<name>A0ABV8UHQ8_9PROT</name>
<comment type="cofactor">
    <cofactor evidence="1">
        <name>Fe(2+)</name>
        <dbReference type="ChEBI" id="CHEBI:29033"/>
    </cofactor>
</comment>
<keyword evidence="2" id="KW-0560">Oxidoreductase</keyword>
<dbReference type="PANTHER" id="PTHR20883:SF48">
    <property type="entry name" value="ECTOINE DIOXYGENASE"/>
    <property type="match status" value="1"/>
</dbReference>
<proteinExistence type="predicted"/>
<dbReference type="Proteomes" id="UP001595799">
    <property type="component" value="Unassembled WGS sequence"/>
</dbReference>
<sequence>MRLSDKQIQQFHEEGFLILPNLFSKPEIDILRAHQEALFKEERPENIREKQSGETRTAFALHRRNTAFSDLSRHPRLIEPARQILQDDDLYIQQLKVNVKAAFVGEVWQWHYDFATHHEDDGVPEPLALNLHVFLDDVNHFNGPLWFIPRSHKAGPVGANPDTETTSYRLWVVDDDKVAKLVHDAGDRIVAATGAAGTAMIFGDTMVHGSPPNMSPWPRRIFSAIANPVSNKQTRFWRPDYIHEQDFTPIECLPDDCLFRQAAAAE</sequence>
<reference evidence="3" key="1">
    <citation type="journal article" date="2019" name="Int. J. Syst. Evol. Microbiol.">
        <title>The Global Catalogue of Microorganisms (GCM) 10K type strain sequencing project: providing services to taxonomists for standard genome sequencing and annotation.</title>
        <authorList>
            <consortium name="The Broad Institute Genomics Platform"/>
            <consortium name="The Broad Institute Genome Sequencing Center for Infectious Disease"/>
            <person name="Wu L."/>
            <person name="Ma J."/>
        </authorList>
    </citation>
    <scope>NUCLEOTIDE SEQUENCE [LARGE SCALE GENOMIC DNA]</scope>
    <source>
        <strain evidence="3">CECT 8472</strain>
    </source>
</reference>
<keyword evidence="3" id="KW-1185">Reference proteome</keyword>
<gene>
    <name evidence="2" type="ORF">ACFOW6_00400</name>
</gene>
<dbReference type="InterPro" id="IPR008775">
    <property type="entry name" value="Phytyl_CoA_dOase-like"/>
</dbReference>
<dbReference type="RefSeq" id="WP_382420008.1">
    <property type="nucleotide sequence ID" value="NZ_JBHSCW010000001.1"/>
</dbReference>
<evidence type="ECO:0000313" key="2">
    <source>
        <dbReference type="EMBL" id="MFC4349993.1"/>
    </source>
</evidence>
<dbReference type="PANTHER" id="PTHR20883">
    <property type="entry name" value="PHYTANOYL-COA DIOXYGENASE DOMAIN CONTAINING 1"/>
    <property type="match status" value="1"/>
</dbReference>
<evidence type="ECO:0000256" key="1">
    <source>
        <dbReference type="ARBA" id="ARBA00001954"/>
    </source>
</evidence>
<protein>
    <submittedName>
        <fullName evidence="2">Phytanoyl-CoA dioxygenase family protein</fullName>
    </submittedName>
</protein>
<accession>A0ABV8UHQ8</accession>
<dbReference type="Gene3D" id="2.60.120.620">
    <property type="entry name" value="q2cbj1_9rhob like domain"/>
    <property type="match status" value="1"/>
</dbReference>
<keyword evidence="2" id="KW-0223">Dioxygenase</keyword>
<dbReference type="EMBL" id="JBHSCW010000001">
    <property type="protein sequence ID" value="MFC4349993.1"/>
    <property type="molecule type" value="Genomic_DNA"/>
</dbReference>